<dbReference type="Proteomes" id="UP000198923">
    <property type="component" value="Unassembled WGS sequence"/>
</dbReference>
<organism evidence="1 2">
    <name type="scientific">Sinosporangium album</name>
    <dbReference type="NCBI Taxonomy" id="504805"/>
    <lineage>
        <taxon>Bacteria</taxon>
        <taxon>Bacillati</taxon>
        <taxon>Actinomycetota</taxon>
        <taxon>Actinomycetes</taxon>
        <taxon>Streptosporangiales</taxon>
        <taxon>Streptosporangiaceae</taxon>
        <taxon>Sinosporangium</taxon>
    </lineage>
</organism>
<protein>
    <submittedName>
        <fullName evidence="1">Uncharacterized protein</fullName>
    </submittedName>
</protein>
<dbReference type="AlphaFoldDB" id="A0A1G8KTW2"/>
<name>A0A1G8KTW2_9ACTN</name>
<dbReference type="OrthoDB" id="4773873at2"/>
<keyword evidence="2" id="KW-1185">Reference proteome</keyword>
<reference evidence="1 2" key="1">
    <citation type="submission" date="2016-10" db="EMBL/GenBank/DDBJ databases">
        <authorList>
            <person name="de Groot N.N."/>
        </authorList>
    </citation>
    <scope>NUCLEOTIDE SEQUENCE [LARGE SCALE GENOMIC DNA]</scope>
    <source>
        <strain evidence="1 2">CPCC 201354</strain>
    </source>
</reference>
<gene>
    <name evidence="1" type="ORF">SAMN05421505_1559</name>
</gene>
<accession>A0A1G8KTW2</accession>
<evidence type="ECO:0000313" key="2">
    <source>
        <dbReference type="Proteomes" id="UP000198923"/>
    </source>
</evidence>
<dbReference type="EMBL" id="FNCN01000055">
    <property type="protein sequence ID" value="SDI46878.1"/>
    <property type="molecule type" value="Genomic_DNA"/>
</dbReference>
<evidence type="ECO:0000313" key="1">
    <source>
        <dbReference type="EMBL" id="SDI46878.1"/>
    </source>
</evidence>
<proteinExistence type="predicted"/>
<sequence length="82" mass="9023">MNYSVTFHATGSAAIVGLPEVAFVALIQALVRVGDDPFEHSSAGQRSDPNYREIEFGDFGIAAFYVDRPRRAVMVYEVVWAA</sequence>
<dbReference type="RefSeq" id="WP_093175942.1">
    <property type="nucleotide sequence ID" value="NZ_FNCN01000055.1"/>
</dbReference>